<feature type="region of interest" description="Disordered" evidence="1">
    <location>
        <begin position="182"/>
        <end position="212"/>
    </location>
</feature>
<dbReference type="EMBL" id="PVQB02000248">
    <property type="protein sequence ID" value="KAF4340107.1"/>
    <property type="molecule type" value="Genomic_DNA"/>
</dbReference>
<evidence type="ECO:0000313" key="2">
    <source>
        <dbReference type="EMBL" id="KAF4340107.1"/>
    </source>
</evidence>
<dbReference type="AlphaFoldDB" id="A0A9P5DWL9"/>
<dbReference type="OrthoDB" id="4743586at2759"/>
<gene>
    <name evidence="2" type="ORF">FBEOM_5967</name>
</gene>
<name>A0A9P5DWL9_9HYPO</name>
<reference evidence="2" key="2">
    <citation type="submission" date="2020-02" db="EMBL/GenBank/DDBJ databases">
        <title>Identification and distribution of gene clusters putatively required for synthesis of sphingolipid metabolism inhibitors in phylogenetically diverse species of the filamentous fungus Fusarium.</title>
        <authorList>
            <person name="Kim H.-S."/>
            <person name="Busman M."/>
            <person name="Brown D.W."/>
            <person name="Divon H."/>
            <person name="Uhlig S."/>
            <person name="Proctor R.H."/>
        </authorList>
    </citation>
    <scope>NUCLEOTIDE SEQUENCE</scope>
    <source>
        <strain evidence="2">NRRL 25174</strain>
    </source>
</reference>
<evidence type="ECO:0000256" key="1">
    <source>
        <dbReference type="SAM" id="MobiDB-lite"/>
    </source>
</evidence>
<reference evidence="2" key="1">
    <citation type="journal article" date="2017" name="Mycologia">
        <title>Fusarium algeriense, sp. nov., a novel toxigenic crown rot pathogen of durum wheat from Algeria is nested in the Fusarium burgessii species complex.</title>
        <authorList>
            <person name="Laraba I."/>
            <person name="Keddad A."/>
            <person name="Boureghda H."/>
            <person name="Abdallah N."/>
            <person name="Vaughan M.M."/>
            <person name="Proctor R.H."/>
            <person name="Busman M."/>
            <person name="O'Donnell K."/>
        </authorList>
    </citation>
    <scope>NUCLEOTIDE SEQUENCE</scope>
    <source>
        <strain evidence="2">NRRL 25174</strain>
    </source>
</reference>
<feature type="compositionally biased region" description="Polar residues" evidence="1">
    <location>
        <begin position="19"/>
        <end position="30"/>
    </location>
</feature>
<feature type="compositionally biased region" description="Basic residues" evidence="1">
    <location>
        <begin position="311"/>
        <end position="320"/>
    </location>
</feature>
<dbReference type="Proteomes" id="UP000730481">
    <property type="component" value="Unassembled WGS sequence"/>
</dbReference>
<accession>A0A9P5DWL9</accession>
<evidence type="ECO:0000313" key="3">
    <source>
        <dbReference type="Proteomes" id="UP000730481"/>
    </source>
</evidence>
<feature type="region of interest" description="Disordered" evidence="1">
    <location>
        <begin position="286"/>
        <end position="329"/>
    </location>
</feature>
<proteinExistence type="predicted"/>
<comment type="caution">
    <text evidence="2">The sequence shown here is derived from an EMBL/GenBank/DDBJ whole genome shotgun (WGS) entry which is preliminary data.</text>
</comment>
<keyword evidence="3" id="KW-1185">Reference proteome</keyword>
<feature type="region of interest" description="Disordered" evidence="1">
    <location>
        <begin position="19"/>
        <end position="46"/>
    </location>
</feature>
<feature type="compositionally biased region" description="Polar residues" evidence="1">
    <location>
        <begin position="289"/>
        <end position="298"/>
    </location>
</feature>
<protein>
    <submittedName>
        <fullName evidence="2">Uncharacterized protein</fullName>
    </submittedName>
</protein>
<sequence length="329" mass="36291">MSSSGNPNTDGVAQVTQALQDSSLQGSSQVRAAANAAPLSTSCPGRMMSSPFQQGQWPKDWYGDDVQSIERKALRHLLEYDHYLKEKGAKFASFTVMGDDGKVRKPWCVRRTPRIPPFDKDTRFTEKINDVFTASVAYKDTANIFRREIELSRAGDNAAWVEGQMLGEADPETKAPISVSKDFILPGHNTDTRSSTSRGHEIPHMRPPGEGAGWGGYDKFHAWQANGRSINKDWVDEGDWQEKKIAPLKFTDEETGEVEIVPYSKENINDILERTANYKTLHEKLADSGKTNQTVSNQGGRGGQASVRGGRGGRRGRGGRGGRGATSFW</sequence>
<organism evidence="2 3">
    <name type="scientific">Fusarium beomiforme</name>
    <dbReference type="NCBI Taxonomy" id="44412"/>
    <lineage>
        <taxon>Eukaryota</taxon>
        <taxon>Fungi</taxon>
        <taxon>Dikarya</taxon>
        <taxon>Ascomycota</taxon>
        <taxon>Pezizomycotina</taxon>
        <taxon>Sordariomycetes</taxon>
        <taxon>Hypocreomycetidae</taxon>
        <taxon>Hypocreales</taxon>
        <taxon>Nectriaceae</taxon>
        <taxon>Fusarium</taxon>
        <taxon>Fusarium burgessii species complex</taxon>
    </lineage>
</organism>